<gene>
    <name evidence="2" type="primary">Acey_s0522.g2877</name>
    <name evidence="2" type="synonym">ASP-s0522.g2877</name>
    <name evidence="2" type="ORF">Y032_0522g2877</name>
</gene>
<evidence type="ECO:0000313" key="2">
    <source>
        <dbReference type="EMBL" id="EYC42633.1"/>
    </source>
</evidence>
<organism evidence="2 3">
    <name type="scientific">Ancylostoma ceylanicum</name>
    <dbReference type="NCBI Taxonomy" id="53326"/>
    <lineage>
        <taxon>Eukaryota</taxon>
        <taxon>Metazoa</taxon>
        <taxon>Ecdysozoa</taxon>
        <taxon>Nematoda</taxon>
        <taxon>Chromadorea</taxon>
        <taxon>Rhabditida</taxon>
        <taxon>Rhabditina</taxon>
        <taxon>Rhabditomorpha</taxon>
        <taxon>Strongyloidea</taxon>
        <taxon>Ancylostomatidae</taxon>
        <taxon>Ancylostomatinae</taxon>
        <taxon>Ancylostoma</taxon>
    </lineage>
</organism>
<dbReference type="InterPro" id="IPR014044">
    <property type="entry name" value="CAP_dom"/>
</dbReference>
<dbReference type="Pfam" id="PF00188">
    <property type="entry name" value="CAP"/>
    <property type="match status" value="1"/>
</dbReference>
<dbReference type="InterPro" id="IPR035940">
    <property type="entry name" value="CAP_sf"/>
</dbReference>
<dbReference type="AlphaFoldDB" id="A0A016WUE6"/>
<reference evidence="3" key="1">
    <citation type="journal article" date="2015" name="Nat. Genet.">
        <title>The genome and transcriptome of the zoonotic hookworm Ancylostoma ceylanicum identify infection-specific gene families.</title>
        <authorList>
            <person name="Schwarz E.M."/>
            <person name="Hu Y."/>
            <person name="Antoshechkin I."/>
            <person name="Miller M.M."/>
            <person name="Sternberg P.W."/>
            <person name="Aroian R.V."/>
        </authorList>
    </citation>
    <scope>NUCLEOTIDE SEQUENCE</scope>
    <source>
        <strain evidence="3">HY135</strain>
    </source>
</reference>
<feature type="domain" description="SCP" evidence="1">
    <location>
        <begin position="35"/>
        <end position="189"/>
    </location>
</feature>
<dbReference type="OrthoDB" id="5815488at2759"/>
<proteinExistence type="predicted"/>
<comment type="caution">
    <text evidence="2">The sequence shown here is derived from an EMBL/GenBank/DDBJ whole genome shotgun (WGS) entry which is preliminary data.</text>
</comment>
<dbReference type="Proteomes" id="UP000024635">
    <property type="component" value="Unassembled WGS sequence"/>
</dbReference>
<protein>
    <recommendedName>
        <fullName evidence="1">SCP domain-containing protein</fullName>
    </recommendedName>
</protein>
<dbReference type="EMBL" id="JARK01000122">
    <property type="protein sequence ID" value="EYC42633.1"/>
    <property type="molecule type" value="Genomic_DNA"/>
</dbReference>
<dbReference type="STRING" id="53326.A0A016WUE6"/>
<evidence type="ECO:0000313" key="3">
    <source>
        <dbReference type="Proteomes" id="UP000024635"/>
    </source>
</evidence>
<dbReference type="CDD" id="cd05380">
    <property type="entry name" value="CAP_euk"/>
    <property type="match status" value="1"/>
</dbReference>
<dbReference type="SMART" id="SM00198">
    <property type="entry name" value="SCP"/>
    <property type="match status" value="1"/>
</dbReference>
<dbReference type="Gene3D" id="3.40.33.10">
    <property type="entry name" value="CAP"/>
    <property type="match status" value="1"/>
</dbReference>
<evidence type="ECO:0000259" key="1">
    <source>
        <dbReference type="SMART" id="SM00198"/>
    </source>
</evidence>
<name>A0A016WUE6_9BILA</name>
<keyword evidence="3" id="KW-1185">Reference proteome</keyword>
<dbReference type="SUPFAM" id="SSF55797">
    <property type="entry name" value="PR-1-like"/>
    <property type="match status" value="1"/>
</dbReference>
<sequence length="221" mass="24108">MRRGEKNELDLLARTAFPAGDIPKSECTKLDGMSDDLHAIAEGMHNYYRRLVATGWQEVKDGYAPRAKAMLGVKYGCGNSSVLDNIGNLTKILVENCPKNPPQASIGFSLNHYYNRTLQLSAEELLEAAITKWVNEASAVGKDNKYKKDAGFNNYANMMHDKVNQVTCAVNVCTRSGESAVICQYNEIPDDEEVIYQLGTPCKGCPSGTSCDNNLGGGLCV</sequence>
<accession>A0A016WUE6</accession>